<comment type="caution">
    <text evidence="1">The sequence shown here is derived from an EMBL/GenBank/DDBJ whole genome shotgun (WGS) entry which is preliminary data.</text>
</comment>
<dbReference type="GO" id="GO:0004519">
    <property type="term" value="F:endonuclease activity"/>
    <property type="evidence" value="ECO:0007669"/>
    <property type="project" value="UniProtKB-KW"/>
</dbReference>
<keyword evidence="1" id="KW-0255">Endonuclease</keyword>
<accession>A0A7W9B2G7</accession>
<protein>
    <submittedName>
        <fullName evidence="1">mRNA-degrading endonuclease RelE of RelBE toxin-antitoxin system</fullName>
    </submittedName>
</protein>
<reference evidence="1 2" key="1">
    <citation type="submission" date="2020-08" db="EMBL/GenBank/DDBJ databases">
        <title>Genomic Encyclopedia of Type Strains, Phase IV (KMG-IV): sequencing the most valuable type-strain genomes for metagenomic binning, comparative biology and taxonomic classification.</title>
        <authorList>
            <person name="Goeker M."/>
        </authorList>
    </citation>
    <scope>NUCLEOTIDE SEQUENCE [LARGE SCALE GENOMIC DNA]</scope>
    <source>
        <strain evidence="1 2">DSM 27163</strain>
    </source>
</reference>
<keyword evidence="2" id="KW-1185">Reference proteome</keyword>
<sequence>MIAKIEDGRMVIVVIAVGHRREVYR</sequence>
<dbReference type="EMBL" id="JACIJH010000001">
    <property type="protein sequence ID" value="MBB5705025.1"/>
    <property type="molecule type" value="Genomic_DNA"/>
</dbReference>
<gene>
    <name evidence="1" type="ORF">FHR21_000350</name>
</gene>
<keyword evidence="1" id="KW-0378">Hydrolase</keyword>
<evidence type="ECO:0000313" key="2">
    <source>
        <dbReference type="Proteomes" id="UP000537161"/>
    </source>
</evidence>
<name>A0A7W9B2G7_9SPHN</name>
<dbReference type="Gene3D" id="3.30.2310.20">
    <property type="entry name" value="RelE-like"/>
    <property type="match status" value="1"/>
</dbReference>
<dbReference type="AlphaFoldDB" id="A0A7W9B2G7"/>
<keyword evidence="1" id="KW-0540">Nuclease</keyword>
<proteinExistence type="predicted"/>
<dbReference type="Proteomes" id="UP000537161">
    <property type="component" value="Unassembled WGS sequence"/>
</dbReference>
<evidence type="ECO:0000313" key="1">
    <source>
        <dbReference type="EMBL" id="MBB5705025.1"/>
    </source>
</evidence>
<organism evidence="1 2">
    <name type="scientific">Sphingopyxis panaciterrulae</name>
    <dbReference type="NCBI Taxonomy" id="462372"/>
    <lineage>
        <taxon>Bacteria</taxon>
        <taxon>Pseudomonadati</taxon>
        <taxon>Pseudomonadota</taxon>
        <taxon>Alphaproteobacteria</taxon>
        <taxon>Sphingomonadales</taxon>
        <taxon>Sphingomonadaceae</taxon>
        <taxon>Sphingopyxis</taxon>
    </lineage>
</organism>
<dbReference type="InterPro" id="IPR035093">
    <property type="entry name" value="RelE/ParE_toxin_dom_sf"/>
</dbReference>